<feature type="region of interest" description="Disordered" evidence="1">
    <location>
        <begin position="1"/>
        <end position="33"/>
    </location>
</feature>
<dbReference type="AlphaFoldDB" id="A0A848BVL3"/>
<dbReference type="Proteomes" id="UP001605989">
    <property type="component" value="Unassembled WGS sequence"/>
</dbReference>
<evidence type="ECO:0000313" key="4">
    <source>
        <dbReference type="Proteomes" id="UP000591071"/>
    </source>
</evidence>
<keyword evidence="5" id="KW-1185">Reference proteome</keyword>
<dbReference type="EMBL" id="JBIEKR010000002">
    <property type="protein sequence ID" value="MFG6272075.1"/>
    <property type="molecule type" value="Genomic_DNA"/>
</dbReference>
<evidence type="ECO:0000313" key="5">
    <source>
        <dbReference type="Proteomes" id="UP001605989"/>
    </source>
</evidence>
<dbReference type="Proteomes" id="UP000591071">
    <property type="component" value="Unassembled WGS sequence"/>
</dbReference>
<reference evidence="2 5" key="2">
    <citation type="submission" date="2024-10" db="EMBL/GenBank/DDBJ databases">
        <authorList>
            <person name="Sang B.-I."/>
            <person name="Prabhaharan D."/>
        </authorList>
    </citation>
    <scope>NUCLEOTIDE SEQUENCE [LARGE SCALE GENOMIC DNA]</scope>
    <source>
        <strain evidence="2 5">MH</strain>
    </source>
</reference>
<evidence type="ECO:0000313" key="3">
    <source>
        <dbReference type="EMBL" id="NME29285.1"/>
    </source>
</evidence>
<proteinExistence type="predicted"/>
<dbReference type="EMBL" id="JABAFG010000028">
    <property type="protein sequence ID" value="NME29285.1"/>
    <property type="molecule type" value="Genomic_DNA"/>
</dbReference>
<evidence type="ECO:0000313" key="2">
    <source>
        <dbReference type="EMBL" id="MFG6272075.1"/>
    </source>
</evidence>
<dbReference type="RefSeq" id="WP_075581551.1">
    <property type="nucleotide sequence ID" value="NZ_CP011940.1"/>
</dbReference>
<name>A0A848BVL3_9FIRM</name>
<comment type="caution">
    <text evidence="3">The sequence shown here is derived from an EMBL/GenBank/DDBJ whole genome shotgun (WGS) entry which is preliminary data.</text>
</comment>
<gene>
    <name evidence="2" type="ORF">ACGTZG_02615</name>
    <name evidence="3" type="ORF">HF872_11765</name>
</gene>
<sequence length="167" mass="19022">MARFILRPRTQADTKTENHTRLSVAPRRQRGKMQMDTGKLALLLRRPRSREYCEALRRLDAGGAHLSPELLDKFMKIIEEEFPEIAIRGTLIGIVSRCYLGDPYEVHTLDLTGDIIEHYKRGESLPEYMEKARGLALHGNYAFVEVYENACRAISEDGSVAVIMDEA</sequence>
<reference evidence="3 4" key="1">
    <citation type="submission" date="2020-04" db="EMBL/GenBank/DDBJ databases">
        <authorList>
            <person name="Hitch T.C.A."/>
            <person name="Wylensek D."/>
            <person name="Clavel T."/>
        </authorList>
    </citation>
    <scope>NUCLEOTIDE SEQUENCE [LARGE SCALE GENOMIC DNA]</scope>
    <source>
        <strain evidence="3 4">Oil-RF-744-FAT-WT-6-1</strain>
    </source>
</reference>
<feature type="compositionally biased region" description="Basic and acidic residues" evidence="1">
    <location>
        <begin position="10"/>
        <end position="20"/>
    </location>
</feature>
<evidence type="ECO:0000256" key="1">
    <source>
        <dbReference type="SAM" id="MobiDB-lite"/>
    </source>
</evidence>
<accession>A0A848BVL3</accession>
<protein>
    <submittedName>
        <fullName evidence="3">Uncharacterized protein</fullName>
    </submittedName>
</protein>
<organism evidence="3 4">
    <name type="scientific">Megasphaera hexanoica</name>
    <dbReference type="NCBI Taxonomy" id="1675036"/>
    <lineage>
        <taxon>Bacteria</taxon>
        <taxon>Bacillati</taxon>
        <taxon>Bacillota</taxon>
        <taxon>Negativicutes</taxon>
        <taxon>Veillonellales</taxon>
        <taxon>Veillonellaceae</taxon>
        <taxon>Megasphaera</taxon>
    </lineage>
</organism>
<dbReference type="OrthoDB" id="2082773at2"/>
<dbReference type="KEGG" id="mhw:ACT01_12350"/>